<organism evidence="1 2">
    <name type="scientific">Rhizobium meliloti</name>
    <name type="common">Ensifer meliloti</name>
    <name type="synonym">Sinorhizobium meliloti</name>
    <dbReference type="NCBI Taxonomy" id="382"/>
    <lineage>
        <taxon>Bacteria</taxon>
        <taxon>Pseudomonadati</taxon>
        <taxon>Pseudomonadota</taxon>
        <taxon>Alphaproteobacteria</taxon>
        <taxon>Hyphomicrobiales</taxon>
        <taxon>Rhizobiaceae</taxon>
        <taxon>Sinorhizobium/Ensifer group</taxon>
        <taxon>Sinorhizobium</taxon>
    </lineage>
</organism>
<evidence type="ECO:0000313" key="1">
    <source>
        <dbReference type="EMBL" id="PJR13972.1"/>
    </source>
</evidence>
<gene>
    <name evidence="1" type="ORF">CEJ86_19730</name>
</gene>
<dbReference type="Proteomes" id="UP000231987">
    <property type="component" value="Unassembled WGS sequence"/>
</dbReference>
<evidence type="ECO:0000313" key="2">
    <source>
        <dbReference type="Proteomes" id="UP000231987"/>
    </source>
</evidence>
<name>A0A2J0Z0C7_RHIML</name>
<comment type="caution">
    <text evidence="1">The sequence shown here is derived from an EMBL/GenBank/DDBJ whole genome shotgun (WGS) entry which is preliminary data.</text>
</comment>
<dbReference type="EMBL" id="NJGD01000008">
    <property type="protein sequence ID" value="PJR13972.1"/>
    <property type="molecule type" value="Genomic_DNA"/>
</dbReference>
<reference evidence="1 2" key="1">
    <citation type="submission" date="2017-06" db="EMBL/GenBank/DDBJ databases">
        <title>Ensifer strains isolated from leguminous trees and herbs display diverse denitrification phenotypes with some acting as strong N2O sinks.</title>
        <authorList>
            <person name="Woliy K."/>
            <person name="Mania D."/>
            <person name="Bakken L.R."/>
            <person name="Frostegard A."/>
        </authorList>
    </citation>
    <scope>NUCLEOTIDE SEQUENCE [LARGE SCALE GENOMIC DNA]</scope>
    <source>
        <strain evidence="1 2">AC50a</strain>
    </source>
</reference>
<proteinExistence type="predicted"/>
<dbReference type="AlphaFoldDB" id="A0A2J0Z0C7"/>
<protein>
    <submittedName>
        <fullName evidence="1">Uncharacterized protein</fullName>
    </submittedName>
</protein>
<accession>A0A2J0Z0C7</accession>
<sequence length="86" mass="9834">MDLRSTAPKPIRIIEALVYFRDALDEDIGSLPIERDAHIPVGALYTRLMRPAPAHFNRLINLRKQDVVSHVCVFAVLYEDGTKEKF</sequence>